<proteinExistence type="predicted"/>
<comment type="caution">
    <text evidence="2">The sequence shown here is derived from an EMBL/GenBank/DDBJ whole genome shotgun (WGS) entry which is preliminary data.</text>
</comment>
<evidence type="ECO:0000313" key="2">
    <source>
        <dbReference type="EMBL" id="RBP38518.1"/>
    </source>
</evidence>
<keyword evidence="3" id="KW-1185">Reference proteome</keyword>
<name>A0A366H8G9_9BACT</name>
<evidence type="ECO:0000313" key="3">
    <source>
        <dbReference type="Proteomes" id="UP000253426"/>
    </source>
</evidence>
<evidence type="ECO:0008006" key="4">
    <source>
        <dbReference type="Google" id="ProtNLM"/>
    </source>
</evidence>
<dbReference type="RefSeq" id="WP_113960978.1">
    <property type="nucleotide sequence ID" value="NZ_QNRR01000011.1"/>
</dbReference>
<keyword evidence="1" id="KW-0732">Signal</keyword>
<dbReference type="EMBL" id="QNRR01000011">
    <property type="protein sequence ID" value="RBP38518.1"/>
    <property type="molecule type" value="Genomic_DNA"/>
</dbReference>
<dbReference type="PROSITE" id="PS51257">
    <property type="entry name" value="PROKAR_LIPOPROTEIN"/>
    <property type="match status" value="1"/>
</dbReference>
<dbReference type="AlphaFoldDB" id="A0A366H8G9"/>
<feature type="chain" id="PRO_5017075250" description="Lipoprotein" evidence="1">
    <location>
        <begin position="22"/>
        <end position="169"/>
    </location>
</feature>
<dbReference type="Proteomes" id="UP000253426">
    <property type="component" value="Unassembled WGS sequence"/>
</dbReference>
<accession>A0A366H8G9</accession>
<organism evidence="2 3">
    <name type="scientific">Roseimicrobium gellanilyticum</name>
    <dbReference type="NCBI Taxonomy" id="748857"/>
    <lineage>
        <taxon>Bacteria</taxon>
        <taxon>Pseudomonadati</taxon>
        <taxon>Verrucomicrobiota</taxon>
        <taxon>Verrucomicrobiia</taxon>
        <taxon>Verrucomicrobiales</taxon>
        <taxon>Verrucomicrobiaceae</taxon>
        <taxon>Roseimicrobium</taxon>
    </lineage>
</organism>
<reference evidence="2 3" key="1">
    <citation type="submission" date="2018-06" db="EMBL/GenBank/DDBJ databases">
        <title>Genomic Encyclopedia of Type Strains, Phase IV (KMG-IV): sequencing the most valuable type-strain genomes for metagenomic binning, comparative biology and taxonomic classification.</title>
        <authorList>
            <person name="Goeker M."/>
        </authorList>
    </citation>
    <scope>NUCLEOTIDE SEQUENCE [LARGE SCALE GENOMIC DNA]</scope>
    <source>
        <strain evidence="2 3">DSM 25532</strain>
    </source>
</reference>
<gene>
    <name evidence="2" type="ORF">DES53_11136</name>
</gene>
<feature type="signal peptide" evidence="1">
    <location>
        <begin position="1"/>
        <end position="21"/>
    </location>
</feature>
<sequence length="169" mass="18720">MKSTGVLLLLIACLLTVGCTSKDKQDAVNLDNRAVEICAALTSAGVPFASHMNKWMDGERTDVAALKSALASIEPLPGKFRGEFEKLPYPENQYAVTAYRTSMLNYLDGQQKLVESLKVVVEKAALHNPGDEALRREVAAEFRGFEATQKKTLNDLNLKRERLNSFLME</sequence>
<protein>
    <recommendedName>
        <fullName evidence="4">Lipoprotein</fullName>
    </recommendedName>
</protein>
<evidence type="ECO:0000256" key="1">
    <source>
        <dbReference type="SAM" id="SignalP"/>
    </source>
</evidence>